<dbReference type="InterPro" id="IPR038573">
    <property type="entry name" value="BrnT_sf"/>
</dbReference>
<organism evidence="1 2">
    <name type="scientific">Xaviernesmea oryzae</name>
    <dbReference type="NCBI Taxonomy" id="464029"/>
    <lineage>
        <taxon>Bacteria</taxon>
        <taxon>Pseudomonadati</taxon>
        <taxon>Pseudomonadota</taxon>
        <taxon>Alphaproteobacteria</taxon>
        <taxon>Hyphomicrobiales</taxon>
        <taxon>Rhizobiaceae</taxon>
        <taxon>Rhizobium/Agrobacterium group</taxon>
        <taxon>Xaviernesmea</taxon>
    </lineage>
</organism>
<evidence type="ECO:0008006" key="3">
    <source>
        <dbReference type="Google" id="ProtNLM"/>
    </source>
</evidence>
<evidence type="ECO:0000313" key="1">
    <source>
        <dbReference type="EMBL" id="SMF50804.1"/>
    </source>
</evidence>
<dbReference type="InterPro" id="IPR007460">
    <property type="entry name" value="BrnT_toxin"/>
</dbReference>
<dbReference type="STRING" id="464029.SAMN02982989_2843"/>
<gene>
    <name evidence="1" type="ORF">SAMN02982989_2843</name>
</gene>
<sequence length="89" mass="10739">MEFGWHEFKRQKTLSERGVDFARVTLAFHDPDKMIWVDDRRDYGEIRFNMLAQVKGRVYHVTFTERGNLTWIISARKANEREQKTYASR</sequence>
<name>A0A1X7FEE2_9HYPH</name>
<keyword evidence="2" id="KW-1185">Reference proteome</keyword>
<dbReference type="Proteomes" id="UP000192903">
    <property type="component" value="Unassembled WGS sequence"/>
</dbReference>
<dbReference type="OrthoDB" id="839663at2"/>
<proteinExistence type="predicted"/>
<dbReference type="Pfam" id="PF04365">
    <property type="entry name" value="BrnT_toxin"/>
    <property type="match status" value="1"/>
</dbReference>
<dbReference type="EMBL" id="FXAF01000006">
    <property type="protein sequence ID" value="SMF50804.1"/>
    <property type="molecule type" value="Genomic_DNA"/>
</dbReference>
<dbReference type="Gene3D" id="3.10.450.530">
    <property type="entry name" value="Ribonuclease toxin, BrnT, of type II toxin-antitoxin system"/>
    <property type="match status" value="1"/>
</dbReference>
<accession>A0A1X7FEE2</accession>
<reference evidence="2" key="1">
    <citation type="submission" date="2017-04" db="EMBL/GenBank/DDBJ databases">
        <authorList>
            <person name="Varghese N."/>
            <person name="Submissions S."/>
        </authorList>
    </citation>
    <scope>NUCLEOTIDE SEQUENCE [LARGE SCALE GENOMIC DNA]</scope>
    <source>
        <strain evidence="2">B4P</strain>
    </source>
</reference>
<dbReference type="RefSeq" id="WP_159457654.1">
    <property type="nucleotide sequence ID" value="NZ_FXAF01000006.1"/>
</dbReference>
<evidence type="ECO:0000313" key="2">
    <source>
        <dbReference type="Proteomes" id="UP000192903"/>
    </source>
</evidence>
<dbReference type="AlphaFoldDB" id="A0A1X7FEE2"/>
<protein>
    <recommendedName>
        <fullName evidence="3">BrnT family toxin</fullName>
    </recommendedName>
</protein>